<evidence type="ECO:0000259" key="1">
    <source>
        <dbReference type="Pfam" id="PF14498"/>
    </source>
</evidence>
<feature type="domain" description="Glycosyl hydrolase family 95 N-terminal" evidence="1">
    <location>
        <begin position="32"/>
        <end position="270"/>
    </location>
</feature>
<dbReference type="Proteomes" id="UP000812270">
    <property type="component" value="Unassembled WGS sequence"/>
</dbReference>
<dbReference type="Pfam" id="PF14498">
    <property type="entry name" value="Glyco_hyd_65N_2"/>
    <property type="match status" value="1"/>
</dbReference>
<dbReference type="InterPro" id="IPR016518">
    <property type="entry name" value="Alpha-L-fucosidase"/>
</dbReference>
<evidence type="ECO:0000313" key="4">
    <source>
        <dbReference type="EMBL" id="MBV4358858.1"/>
    </source>
</evidence>
<sequence length="825" mass="91543">MKFATVFKVILIGILTVQLGNASAQNSDRLRLWYDHPSGEIWENALPIGNGRLGAMVYGNVTTDIIQLNEHTVWSGGPNRNDNPLCLDSLEEMRRLIFEGKQKQAEQLANKVIVSKKSQGQMFEPVANLQLHFDGHDHYSDYSRELDIEKAIATTTYKVGDVVYTRQAIASLPDRVIVIHLTASKAGSLSFTANYVAAMSGAVVKATNPTQLSISGTTIDHEGIKGMVKYRGLGQIKTNGGTIALTDTSITVKNASEATIYISIATNFNSYNDLSGNEIERAAGFLNKAKNKTFAQIYKEHVAAYQRYFNRVKLDLGNTAAAKLPTDQRLKSFANNDDPALVTLYYQYGRYLLISSSQPGGQPANLQGIWNNKLFPPWDSKYTININAEMNYWPAEKTNLAELHEPFLKMVKEMSATGKQTAHDMYGARGWMAHHNTDIWRATGAVDGAFWGIWNNGGGWTSQHLWEHYEYSGDKKFLSDVYDVLKGAAMFYADFLVEHPKYHWLVVCPDMSPENAPAAHEGSSLDAGVTMTNQIVFDVFSNAINAAEILGKDVAFADTLRALRKRLPPMHIGRHGQLQEWLDDIDDPKDNHRHISHLYGLFPSNQISAFRTPELYSAAKNTLIQRGDISTGWSMGWKVNWWARMLDGNHAYQLIKNQLTPVGTNEGGGGTYNNLFDAHPPFQIDGNFGCTSGITEMLMQSADGAIHLLPALPDAWPNGSITGLRARGGFEIVRMEWKEGKLIKVTIKSTIGGNLRVRVPVTMQLNNGQALKTAVGDNANVFYQTQKIMSPVISSEATVKLPALKETFLYDISTQPGRTYEFVAN</sequence>
<dbReference type="InterPro" id="IPR054363">
    <property type="entry name" value="GH95_cat"/>
</dbReference>
<dbReference type="GO" id="GO:0004560">
    <property type="term" value="F:alpha-L-fucosidase activity"/>
    <property type="evidence" value="ECO:0007669"/>
    <property type="project" value="TreeGrafter"/>
</dbReference>
<evidence type="ECO:0000259" key="3">
    <source>
        <dbReference type="Pfam" id="PF22124"/>
    </source>
</evidence>
<dbReference type="PIRSF" id="PIRSF007663">
    <property type="entry name" value="UCP007663"/>
    <property type="match status" value="1"/>
</dbReference>
<accession>A0A9E2SCP5</accession>
<name>A0A9E2SCP5_9BACT</name>
<dbReference type="PANTHER" id="PTHR31084:SF0">
    <property type="entry name" value="ALPHA-L-FUCOSIDASE 2"/>
    <property type="match status" value="1"/>
</dbReference>
<protein>
    <submittedName>
        <fullName evidence="4">Glycoside hydrolase family 95 protein</fullName>
    </submittedName>
</protein>
<dbReference type="Pfam" id="PF22124">
    <property type="entry name" value="Glyco_hydro_95_cat"/>
    <property type="match status" value="1"/>
</dbReference>
<evidence type="ECO:0000259" key="2">
    <source>
        <dbReference type="Pfam" id="PF21307"/>
    </source>
</evidence>
<gene>
    <name evidence="4" type="ORF">KTO63_16955</name>
</gene>
<dbReference type="EMBL" id="JAHSPG010000013">
    <property type="protein sequence ID" value="MBV4358858.1"/>
    <property type="molecule type" value="Genomic_DNA"/>
</dbReference>
<dbReference type="RefSeq" id="WP_217792575.1">
    <property type="nucleotide sequence ID" value="NZ_JAHSPG010000013.1"/>
</dbReference>
<dbReference type="AlphaFoldDB" id="A0A9E2SCP5"/>
<reference evidence="4" key="1">
    <citation type="submission" date="2021-06" db="EMBL/GenBank/DDBJ databases">
        <authorList>
            <person name="Huq M.A."/>
        </authorList>
    </citation>
    <scope>NUCLEOTIDE SEQUENCE</scope>
    <source>
        <strain evidence="4">MAH-26</strain>
    </source>
</reference>
<comment type="caution">
    <text evidence="4">The sequence shown here is derived from an EMBL/GenBank/DDBJ whole genome shotgun (WGS) entry which is preliminary data.</text>
</comment>
<dbReference type="Pfam" id="PF21307">
    <property type="entry name" value="Glyco_hydro_95_C"/>
    <property type="match status" value="1"/>
</dbReference>
<keyword evidence="4" id="KW-0378">Hydrolase</keyword>
<keyword evidence="5" id="KW-1185">Reference proteome</keyword>
<evidence type="ECO:0000313" key="5">
    <source>
        <dbReference type="Proteomes" id="UP000812270"/>
    </source>
</evidence>
<dbReference type="InterPro" id="IPR027414">
    <property type="entry name" value="GH95_N_dom"/>
</dbReference>
<feature type="domain" description="Alpha fucosidase A-like C-terminal" evidence="2">
    <location>
        <begin position="700"/>
        <end position="787"/>
    </location>
</feature>
<feature type="domain" description="Glycosyl hydrolase family 95 catalytic" evidence="3">
    <location>
        <begin position="294"/>
        <end position="698"/>
    </location>
</feature>
<dbReference type="PANTHER" id="PTHR31084">
    <property type="entry name" value="ALPHA-L-FUCOSIDASE 2"/>
    <property type="match status" value="1"/>
</dbReference>
<organism evidence="4 5">
    <name type="scientific">Pinibacter aurantiacus</name>
    <dbReference type="NCBI Taxonomy" id="2851599"/>
    <lineage>
        <taxon>Bacteria</taxon>
        <taxon>Pseudomonadati</taxon>
        <taxon>Bacteroidota</taxon>
        <taxon>Chitinophagia</taxon>
        <taxon>Chitinophagales</taxon>
        <taxon>Chitinophagaceae</taxon>
        <taxon>Pinibacter</taxon>
    </lineage>
</organism>
<proteinExistence type="predicted"/>
<dbReference type="InterPro" id="IPR049053">
    <property type="entry name" value="AFCA-like_C"/>
</dbReference>